<sequence>MSVASWYYSNLIGDELSEDPVAFGVQPLQNAITPRAPVVNGKVALGQVPLDAEGSDELAVAKVFYVISSGTDEIKTSPVESAVTVDTSSEEAVKLIEEIAALEVNEVPTVKAVTKQVAAEPVEVAAVEEETASTPDESVALVETEVVTANVAAEEVEEIKEEVAAEPEKSFTEDVVVDNVAKASEVEAVIEEVASETAVVEETSKSVNEPPTSEVLIEEPVAEVVNDTIAAEVSAVSTVADNVEDKLGDVTADAAGEITKRIERMSSIPEDDTPVEENAAAVEEKAAAVVEEKTEEIATPAPDENVVSEAHEKTAEAEEAELTDAVKEVAATVVADESECETQSEISEAPAIDAAEPATSTKIDDEPESEIGEYMVIDAEAAAKNAAVVEAAVSKATQEEAGCGFPGRTHMLSQCRKSLEETVIDEVEDVEDAKELQAVVEPADDEATPTKQAVEAANDVVGEHVEMVEEAIYADTKSGNDIGTEVVVDEAEIAITEEIDTEMFSIEKTASKETNTTEFVVNESEVAAVEPETAQQDSAVEADSKNGDLAPSEQDPAIEMSESTIVDTAAEITTEEVATKDGKDSVELVDIASTGAADAELPVEVEVTKPVAEEEVATGSLTVTETPFVEPPTERILKVDKSEDETNATEKIKAEVETVDAETQTAHKSGVELIADVEAASTDFAVVKVAAKQVSVGKLAVEDCTISSADGCDVLDATTQTEAVVEVIVDEQTTAVGNTSMAHADDFDADTISEQHVTGPIQLEDAELEFAADDDDTLAVGEDAADVVEEVAPDSNAVAVEQRQKEEFSPVEEVDVADPDVEDTALEQDTATDEAEAFASELVPVEDEIKKPEDASATRVFEDSVMVSELPCSSGGVTSEMPKIVASLAADSCVAVPEQDAADNVAKQVVDSIVQDAITVKSVVANADSTPVVEIAAVGAATAATDIAAEEMSINECTDDQADEVVSGDIVKPAEVEENKVEAVVESDIVTEDADAGVDDGGSITEEDSASTSSSLVEIVIEQPTPEEDANSVVETEGNTNGEAPRVSASETATTAGAVTSDMPQIVASLALGVCTGLAATGIALKLNNIDNEADNELTVKETEVGDTPLTEASTPLEELEAVPSNPSRLDAEDDLEIESGVVSGVMDTTAEKMVGNKQPSVSSTSDTNDEPLPCEIPTTDVPVGEATDLGIIEGVAVDVEPQVSTQNSDEVQLVAGETETIVDDKDEGVKEPEVVESATKDEDSTVDKRPDVEDAAEVVKIPEEAVVVSAIEGAKVSAETPVAEESAVVESGAEETSLEEVEVIKDEVSNAEPAADEAAEPVVETTCADKVEEEGEEGVVKPSRSGGWFKNLLYRNKSMPKMVKTPAPKLSRQDAAVTEPVLMEKETKDDAARLPAHEDAWIHGASVEDLRDGDRPISVPAQEVSSSATIPNPTQDSSEKASEAERNAMAMEAAEQAIQTESVTADDVSLKSEEAKESLDTDNSVETKLQGSKVEDEATTAEPSTGEEVAEETVIVTESDDVVETADKVADAEGVETTTTEEVQVEEEIDLTAPTVVEESTITEAAADVGEDEDSAVVEIETAAADVEPDVVETADKVVTEEDVETSSVDKAVTKDVANVEGEVSAAVEGAVTEIESAVPVETEKVENAEPDDEEVASGELEQKAEETVKAVEEVATVKETAVTEDVAEEGLEPTEAETVGDDIVESEPVGIDTEEVDDTKESVANEEAATELKTSNEAYVVAVEDEEASASATESAGKDVVVAAAVEEDTVEAGAIEAERTTAEEPEEVDDSTEPVPVEVEKKSAVKATIAPDIDVIDEEEEIGTADKVDFTPTPDLVTPGEIVVSKSAIQEVVEAVLANDLVAPVTINEAASLDDSEDKKESVKPETGFMVDAQPINAVHNLIGRFEMFAKRNAAEAASSRVNSQANSRTNSLDALASDEHTIADIEASEEKEAPAEDAEADEPAEEPMAEVEPVVATADFTTSEAIAAYVPVKDEIADTKYNQIEENSRNPVPSTKEAFTAPKEFEELQAIGDSQTEEQAPTERKMPSISPKAPAVRTEEAAVVNEATAKATVEMARQATKAVAETSTAAESTPERDSNQLQPDLHTRYEILGVTRANGVIMYHIHTINRATGDRFSYSIPKRYSEFKLLDEQLRLLGVPAAHNLPALPKPNVGTLLRGRRSKKTIELREKAFGKFLHYIAQYPELHESAVFHQFIAQ</sequence>
<feature type="compositionally biased region" description="Polar residues" evidence="1">
    <location>
        <begin position="1158"/>
        <end position="1167"/>
    </location>
</feature>
<dbReference type="GO" id="GO:0035091">
    <property type="term" value="F:phosphatidylinositol binding"/>
    <property type="evidence" value="ECO:0007669"/>
    <property type="project" value="InterPro"/>
</dbReference>
<evidence type="ECO:0000313" key="3">
    <source>
        <dbReference type="EMBL" id="RLN70813.1"/>
    </source>
</evidence>
<feature type="region of interest" description="Disordered" evidence="1">
    <location>
        <begin position="1228"/>
        <end position="1252"/>
    </location>
</feature>
<feature type="region of interest" description="Disordered" evidence="1">
    <location>
        <begin position="529"/>
        <end position="556"/>
    </location>
</feature>
<feature type="region of interest" description="Disordered" evidence="1">
    <location>
        <begin position="1155"/>
        <end position="1174"/>
    </location>
</feature>
<organism evidence="3 4">
    <name type="scientific">Phytophthora kernoviae</name>
    <dbReference type="NCBI Taxonomy" id="325452"/>
    <lineage>
        <taxon>Eukaryota</taxon>
        <taxon>Sar</taxon>
        <taxon>Stramenopiles</taxon>
        <taxon>Oomycota</taxon>
        <taxon>Peronosporomycetes</taxon>
        <taxon>Peronosporales</taxon>
        <taxon>Peronosporaceae</taxon>
        <taxon>Phytophthora</taxon>
    </lineage>
</organism>
<comment type="caution">
    <text evidence="3">The sequence shown here is derived from an EMBL/GenBank/DDBJ whole genome shotgun (WGS) entry which is preliminary data.</text>
</comment>
<feature type="region of interest" description="Disordered" evidence="1">
    <location>
        <begin position="1644"/>
        <end position="1663"/>
    </location>
</feature>
<feature type="compositionally biased region" description="Acidic residues" evidence="1">
    <location>
        <begin position="1959"/>
        <end position="1973"/>
    </location>
</feature>
<feature type="compositionally biased region" description="Basic and acidic residues" evidence="1">
    <location>
        <begin position="1469"/>
        <end position="1480"/>
    </location>
</feature>
<feature type="region of interest" description="Disordered" evidence="1">
    <location>
        <begin position="1405"/>
        <end position="1449"/>
    </location>
</feature>
<protein>
    <recommendedName>
        <fullName evidence="2">PX domain-containing protein</fullName>
    </recommendedName>
</protein>
<feature type="region of interest" description="Disordered" evidence="1">
    <location>
        <begin position="2084"/>
        <end position="2107"/>
    </location>
</feature>
<name>A0A3R7KMY5_9STRA</name>
<dbReference type="PROSITE" id="PS50195">
    <property type="entry name" value="PX"/>
    <property type="match status" value="1"/>
</dbReference>
<feature type="region of interest" description="Disordered" evidence="1">
    <location>
        <begin position="1951"/>
        <end position="1973"/>
    </location>
</feature>
<dbReference type="Gene3D" id="3.30.1520.10">
    <property type="entry name" value="Phox-like domain"/>
    <property type="match status" value="1"/>
</dbReference>
<reference evidence="3 4" key="1">
    <citation type="submission" date="2018-07" db="EMBL/GenBank/DDBJ databases">
        <title>Genome sequencing of oomycete isolates from Chile give support for New Zealand origin for Phytophthora kernoviae and make available the first Nothophytophthora sp. genome.</title>
        <authorList>
            <person name="Studholme D.J."/>
            <person name="Sanfuentes E."/>
            <person name="Panda P."/>
            <person name="Hill R."/>
            <person name="Sambles C."/>
            <person name="Grant M."/>
            <person name="Williams N.M."/>
            <person name="Mcdougal R.L."/>
        </authorList>
    </citation>
    <scope>NUCLEOTIDE SEQUENCE [LARGE SCALE GENOMIC DNA]</scope>
    <source>
        <strain evidence="3">Chile7</strain>
    </source>
</reference>
<feature type="compositionally biased region" description="Low complexity" evidence="1">
    <location>
        <begin position="2084"/>
        <end position="2096"/>
    </location>
</feature>
<proteinExistence type="predicted"/>
<gene>
    <name evidence="3" type="ORF">BBJ29_007464</name>
</gene>
<feature type="region of interest" description="Disordered" evidence="1">
    <location>
        <begin position="994"/>
        <end position="1052"/>
    </location>
</feature>
<feature type="compositionally biased region" description="Basic and acidic residues" evidence="1">
    <location>
        <begin position="1405"/>
        <end position="1416"/>
    </location>
</feature>
<dbReference type="EMBL" id="MBAD02000188">
    <property type="protein sequence ID" value="RLN70813.1"/>
    <property type="molecule type" value="Genomic_DNA"/>
</dbReference>
<dbReference type="InterPro" id="IPR001683">
    <property type="entry name" value="PX_dom"/>
</dbReference>
<feature type="compositionally biased region" description="Polar residues" evidence="1">
    <location>
        <begin position="1482"/>
        <end position="1491"/>
    </location>
</feature>
<dbReference type="CDD" id="cd06093">
    <property type="entry name" value="PX_domain"/>
    <property type="match status" value="1"/>
</dbReference>
<feature type="domain" description="PX" evidence="2">
    <location>
        <begin position="2091"/>
        <end position="2222"/>
    </location>
</feature>
<feature type="region of interest" description="Disordered" evidence="1">
    <location>
        <begin position="2037"/>
        <end position="2063"/>
    </location>
</feature>
<feature type="compositionally biased region" description="Basic and acidic residues" evidence="1">
    <location>
        <begin position="1438"/>
        <end position="1447"/>
    </location>
</feature>
<evidence type="ECO:0000256" key="1">
    <source>
        <dbReference type="SAM" id="MobiDB-lite"/>
    </source>
</evidence>
<feature type="compositionally biased region" description="Polar residues" evidence="1">
    <location>
        <begin position="1424"/>
        <end position="1437"/>
    </location>
</feature>
<dbReference type="InterPro" id="IPR036871">
    <property type="entry name" value="PX_dom_sf"/>
</dbReference>
<evidence type="ECO:0000313" key="4">
    <source>
        <dbReference type="Proteomes" id="UP000284657"/>
    </source>
</evidence>
<dbReference type="SUPFAM" id="SSF64268">
    <property type="entry name" value="PX domain"/>
    <property type="match status" value="1"/>
</dbReference>
<dbReference type="Proteomes" id="UP000284657">
    <property type="component" value="Unassembled WGS sequence"/>
</dbReference>
<feature type="compositionally biased region" description="Polar residues" evidence="1">
    <location>
        <begin position="1033"/>
        <end position="1042"/>
    </location>
</feature>
<feature type="region of interest" description="Disordered" evidence="1">
    <location>
        <begin position="337"/>
        <end position="368"/>
    </location>
</feature>
<evidence type="ECO:0000259" key="2">
    <source>
        <dbReference type="PROSITE" id="PS50195"/>
    </source>
</evidence>
<accession>A0A3R7KMY5</accession>
<feature type="region of interest" description="Disordered" evidence="1">
    <location>
        <begin position="1461"/>
        <end position="1512"/>
    </location>
</feature>
<dbReference type="Pfam" id="PF00787">
    <property type="entry name" value="PX"/>
    <property type="match status" value="1"/>
</dbReference>